<keyword evidence="2" id="KW-0472">Membrane</keyword>
<dbReference type="GeneID" id="111856800"/>
<dbReference type="KEGG" id="pki:111856800"/>
<dbReference type="InterPro" id="IPR013106">
    <property type="entry name" value="Ig_V-set"/>
</dbReference>
<evidence type="ECO:0000313" key="4">
    <source>
        <dbReference type="Ensembl" id="ENSPKIP00000008526.1"/>
    </source>
</evidence>
<feature type="transmembrane region" description="Helical" evidence="2">
    <location>
        <begin position="6"/>
        <end position="27"/>
    </location>
</feature>
<dbReference type="Gene3D" id="2.60.40.10">
    <property type="entry name" value="Immunoglobulins"/>
    <property type="match status" value="1"/>
</dbReference>
<dbReference type="SUPFAM" id="SSF48726">
    <property type="entry name" value="Immunoglobulin"/>
    <property type="match status" value="1"/>
</dbReference>
<dbReference type="AlphaFoldDB" id="A0A3B3QSY6"/>
<reference evidence="4" key="1">
    <citation type="submission" date="2025-08" db="UniProtKB">
        <authorList>
            <consortium name="Ensembl"/>
        </authorList>
    </citation>
    <scope>IDENTIFICATION</scope>
</reference>
<dbReference type="SMART" id="SM00409">
    <property type="entry name" value="IG"/>
    <property type="match status" value="1"/>
</dbReference>
<keyword evidence="2" id="KW-1133">Transmembrane helix</keyword>
<dbReference type="PANTHER" id="PTHR14334">
    <property type="entry name" value="B-CELL ANTIGEN RECEPTOR COMPLEX-ASSOCIATED PROTEIN"/>
    <property type="match status" value="1"/>
</dbReference>
<dbReference type="Ensembl" id="ENSPKIT00000032607.1">
    <property type="protein sequence ID" value="ENSPKIP00000008526.1"/>
    <property type="gene ID" value="ENSPKIG00000023981.1"/>
</dbReference>
<dbReference type="InterPro" id="IPR013783">
    <property type="entry name" value="Ig-like_fold"/>
</dbReference>
<proteinExistence type="predicted"/>
<dbReference type="STRING" id="1676925.ENSPKIP00000008526"/>
<evidence type="ECO:0000256" key="1">
    <source>
        <dbReference type="ARBA" id="ARBA00023319"/>
    </source>
</evidence>
<organism evidence="4 5">
    <name type="scientific">Paramormyrops kingsleyae</name>
    <dbReference type="NCBI Taxonomy" id="1676925"/>
    <lineage>
        <taxon>Eukaryota</taxon>
        <taxon>Metazoa</taxon>
        <taxon>Chordata</taxon>
        <taxon>Craniata</taxon>
        <taxon>Vertebrata</taxon>
        <taxon>Euteleostomi</taxon>
        <taxon>Actinopterygii</taxon>
        <taxon>Neopterygii</taxon>
        <taxon>Teleostei</taxon>
        <taxon>Osteoglossocephala</taxon>
        <taxon>Osteoglossomorpha</taxon>
        <taxon>Osteoglossiformes</taxon>
        <taxon>Mormyridae</taxon>
        <taxon>Paramormyrops</taxon>
    </lineage>
</organism>
<evidence type="ECO:0000256" key="2">
    <source>
        <dbReference type="SAM" id="Phobius"/>
    </source>
</evidence>
<dbReference type="GO" id="GO:0009897">
    <property type="term" value="C:external side of plasma membrane"/>
    <property type="evidence" value="ECO:0007669"/>
    <property type="project" value="TreeGrafter"/>
</dbReference>
<dbReference type="GeneTree" id="ENSGT00940000154363"/>
<feature type="domain" description="Immunoglobulin" evidence="3">
    <location>
        <begin position="36"/>
        <end position="122"/>
    </location>
</feature>
<keyword evidence="5" id="KW-1185">Reference proteome</keyword>
<dbReference type="InterPro" id="IPR003599">
    <property type="entry name" value="Ig_sub"/>
</dbReference>
<accession>A0A3B3QSY6</accession>
<dbReference type="GO" id="GO:0030183">
    <property type="term" value="P:B cell differentiation"/>
    <property type="evidence" value="ECO:0007669"/>
    <property type="project" value="TreeGrafter"/>
</dbReference>
<dbReference type="InterPro" id="IPR036179">
    <property type="entry name" value="Ig-like_dom_sf"/>
</dbReference>
<keyword evidence="2" id="KW-0812">Transmembrane</keyword>
<name>A0A3B3QSY6_9TELE</name>
<evidence type="ECO:0000259" key="3">
    <source>
        <dbReference type="SMART" id="SM00409"/>
    </source>
</evidence>
<sequence length="213" mass="24317">MALPNPIRLVLSCIFTGSTWLVLINFADCQNISQKPRYLSVKSGRTVEIYCVGLNASDWYWSPSYESEQMKKISQSSHFMIDLARPNRNASVSIHKVTPEDSGIYYCEWNKIKGPGTELKVVRHIRPKDAMKRSNMKDSMIIIQGLLLVLCAAVPVLLYFYKGKNEDGIYEEPQDDHLYEGLTVEHCDLYEDIPAYSQPAEAEWESPESPCEE</sequence>
<reference evidence="4" key="2">
    <citation type="submission" date="2025-09" db="UniProtKB">
        <authorList>
            <consortium name="Ensembl"/>
        </authorList>
    </citation>
    <scope>IDENTIFICATION</scope>
</reference>
<feature type="transmembrane region" description="Helical" evidence="2">
    <location>
        <begin position="141"/>
        <end position="161"/>
    </location>
</feature>
<dbReference type="PANTHER" id="PTHR14334:SF2">
    <property type="entry name" value="B-CELL ANTIGEN RECEPTOR COMPLEX-ASSOCIATED PROTEIN BETA CHAIN"/>
    <property type="match status" value="1"/>
</dbReference>
<dbReference type="OrthoDB" id="9894386at2759"/>
<keyword evidence="1" id="KW-0393">Immunoglobulin domain</keyword>
<dbReference type="Pfam" id="PF07686">
    <property type="entry name" value="V-set"/>
    <property type="match status" value="1"/>
</dbReference>
<dbReference type="CDD" id="cd00099">
    <property type="entry name" value="IgV"/>
    <property type="match status" value="1"/>
</dbReference>
<dbReference type="GO" id="GO:0019815">
    <property type="term" value="C:B cell receptor complex"/>
    <property type="evidence" value="ECO:0007669"/>
    <property type="project" value="TreeGrafter"/>
</dbReference>
<evidence type="ECO:0000313" key="5">
    <source>
        <dbReference type="Proteomes" id="UP000261540"/>
    </source>
</evidence>
<protein>
    <submittedName>
        <fullName evidence="4">CD79b molecule, immunoglobulin-associated beta</fullName>
    </submittedName>
</protein>
<dbReference type="GO" id="GO:0050853">
    <property type="term" value="P:B cell receptor signaling pathway"/>
    <property type="evidence" value="ECO:0007669"/>
    <property type="project" value="TreeGrafter"/>
</dbReference>
<dbReference type="CTD" id="974"/>
<dbReference type="RefSeq" id="XP_072568499.1">
    <property type="nucleotide sequence ID" value="XM_072712398.1"/>
</dbReference>
<dbReference type="Proteomes" id="UP000261540">
    <property type="component" value="Unplaced"/>
</dbReference>